<accession>A0ABV1UJT9</accession>
<reference evidence="1 2" key="1">
    <citation type="submission" date="2024-06" db="EMBL/GenBank/DDBJ databases">
        <title>The Natural Products Discovery Center: Release of the First 8490 Sequenced Strains for Exploring Actinobacteria Biosynthetic Diversity.</title>
        <authorList>
            <person name="Kalkreuter E."/>
            <person name="Kautsar S.A."/>
            <person name="Yang D."/>
            <person name="Bader C.D."/>
            <person name="Teijaro C.N."/>
            <person name="Fluegel L."/>
            <person name="Davis C.M."/>
            <person name="Simpson J.R."/>
            <person name="Lauterbach L."/>
            <person name="Steele A.D."/>
            <person name="Gui C."/>
            <person name="Meng S."/>
            <person name="Li G."/>
            <person name="Viehrig K."/>
            <person name="Ye F."/>
            <person name="Su P."/>
            <person name="Kiefer A.F."/>
            <person name="Nichols A."/>
            <person name="Cepeda A.J."/>
            <person name="Yan W."/>
            <person name="Fan B."/>
            <person name="Jiang Y."/>
            <person name="Adhikari A."/>
            <person name="Zheng C.-J."/>
            <person name="Schuster L."/>
            <person name="Cowan T.M."/>
            <person name="Smanski M.J."/>
            <person name="Chevrette M.G."/>
            <person name="De Carvalho L.P.S."/>
            <person name="Shen B."/>
        </authorList>
    </citation>
    <scope>NUCLEOTIDE SEQUENCE [LARGE SCALE GENOMIC DNA]</scope>
    <source>
        <strain evidence="1 2">NPDC001166</strain>
    </source>
</reference>
<dbReference type="Proteomes" id="UP001470023">
    <property type="component" value="Unassembled WGS sequence"/>
</dbReference>
<gene>
    <name evidence="1" type="ORF">ABT272_39895</name>
</gene>
<evidence type="ECO:0000313" key="1">
    <source>
        <dbReference type="EMBL" id="MER6433826.1"/>
    </source>
</evidence>
<comment type="caution">
    <text evidence="1">The sequence shown here is derived from an EMBL/GenBank/DDBJ whole genome shotgun (WGS) entry which is preliminary data.</text>
</comment>
<dbReference type="RefSeq" id="WP_073891507.1">
    <property type="nucleotide sequence ID" value="NZ_JBEOYA010000057.1"/>
</dbReference>
<dbReference type="EMBL" id="JBEPAZ010000071">
    <property type="protein sequence ID" value="MER6433826.1"/>
    <property type="molecule type" value="Genomic_DNA"/>
</dbReference>
<name>A0ABV1UJT9_9ACTN</name>
<protein>
    <submittedName>
        <fullName evidence="1">Oxidoreductase</fullName>
    </submittedName>
</protein>
<keyword evidence="2" id="KW-1185">Reference proteome</keyword>
<evidence type="ECO:0000313" key="2">
    <source>
        <dbReference type="Proteomes" id="UP001470023"/>
    </source>
</evidence>
<sequence>MSAAYATFGLAPAMRAGDVLADGGYRVHRDFVDFVVDGRPLLFRLSDLDAVSPLASDVPPAIFTAQVRALLLEAEPPLPDGRFVIYGCPECEDLGCGAVTAVIERDGEDYVWRDFAWQTEGRADLERNGYHGIGPFRFRGPEYRAALGALTDGSAAPRRRVLLIGARVAVLARLAAALRTIGVGADITQDARQVPAEELRGYDAVAFGRAVDEADRAAVLRAFDEAGVEVAAVAGLAPIVPLLVAQIEHALDRSPLPQRRLTGLTAADGAAEIEVTSPCRVRVTAHRLDRFHRTRSQDVFDGTLEPGRHRVDLDPRAVRGEAYVVARTSGGVLTAPVGRGGRG</sequence>
<organism evidence="1 2">
    <name type="scientific">Streptomyces sp. 900105245</name>
    <dbReference type="NCBI Taxonomy" id="3154379"/>
    <lineage>
        <taxon>Bacteria</taxon>
        <taxon>Bacillati</taxon>
        <taxon>Actinomycetota</taxon>
        <taxon>Actinomycetes</taxon>
        <taxon>Kitasatosporales</taxon>
        <taxon>Streptomycetaceae</taxon>
        <taxon>Streptomyces</taxon>
    </lineage>
</organism>
<proteinExistence type="predicted"/>